<dbReference type="PANTHER" id="PTHR14136:SF17">
    <property type="entry name" value="BTB_POZ DOMAIN-CONTAINING PROTEIN KCTD9"/>
    <property type="match status" value="1"/>
</dbReference>
<feature type="transmembrane region" description="Helical" evidence="2">
    <location>
        <begin position="12"/>
        <end position="36"/>
    </location>
</feature>
<dbReference type="SUPFAM" id="SSF141571">
    <property type="entry name" value="Pentapeptide repeat-like"/>
    <property type="match status" value="1"/>
</dbReference>
<keyword evidence="2" id="KW-1133">Transmembrane helix</keyword>
<dbReference type="InterPro" id="IPR001646">
    <property type="entry name" value="5peptide_repeat"/>
</dbReference>
<dbReference type="EMBL" id="CAJNOE010001303">
    <property type="protein sequence ID" value="CAF1410644.1"/>
    <property type="molecule type" value="Genomic_DNA"/>
</dbReference>
<name>A0A819GBR7_9BILA</name>
<feature type="region of interest" description="Disordered" evidence="1">
    <location>
        <begin position="471"/>
        <end position="515"/>
    </location>
</feature>
<keyword evidence="2" id="KW-0472">Membrane</keyword>
<evidence type="ECO:0000313" key="3">
    <source>
        <dbReference type="EMBL" id="CAF1410644.1"/>
    </source>
</evidence>
<dbReference type="Proteomes" id="UP000663860">
    <property type="component" value="Unassembled WGS sequence"/>
</dbReference>
<proteinExistence type="predicted"/>
<evidence type="ECO:0000256" key="2">
    <source>
        <dbReference type="SAM" id="Phobius"/>
    </source>
</evidence>
<keyword evidence="2" id="KW-0812">Transmembrane</keyword>
<feature type="region of interest" description="Disordered" evidence="1">
    <location>
        <begin position="395"/>
        <end position="414"/>
    </location>
</feature>
<accession>A0A819GBR7</accession>
<evidence type="ECO:0000313" key="4">
    <source>
        <dbReference type="EMBL" id="CAF3882883.1"/>
    </source>
</evidence>
<evidence type="ECO:0000256" key="1">
    <source>
        <dbReference type="SAM" id="MobiDB-lite"/>
    </source>
</evidence>
<dbReference type="EMBL" id="CAJOBB010001631">
    <property type="protein sequence ID" value="CAF3882883.1"/>
    <property type="molecule type" value="Genomic_DNA"/>
</dbReference>
<evidence type="ECO:0000313" key="5">
    <source>
        <dbReference type="Proteomes" id="UP000663868"/>
    </source>
</evidence>
<feature type="region of interest" description="Disordered" evidence="1">
    <location>
        <begin position="250"/>
        <end position="383"/>
    </location>
</feature>
<dbReference type="PANTHER" id="PTHR14136">
    <property type="entry name" value="BTB_POZ DOMAIN-CONTAINING PROTEIN KCTD9"/>
    <property type="match status" value="1"/>
</dbReference>
<dbReference type="Pfam" id="PF00805">
    <property type="entry name" value="Pentapeptide"/>
    <property type="match status" value="2"/>
</dbReference>
<feature type="compositionally biased region" description="Low complexity" evidence="1">
    <location>
        <begin position="262"/>
        <end position="383"/>
    </location>
</feature>
<protein>
    <submittedName>
        <fullName evidence="4">Uncharacterized protein</fullName>
    </submittedName>
</protein>
<dbReference type="AlphaFoldDB" id="A0A819GBR7"/>
<sequence>MVDSKKRIFWHLTIKDILSILCSAAIPIALAIYTAIGSQQQKQQDEKKQQFDLEQSKELRQQNLYDEFINNIFKLDNYGYLKERKNPWAFANAYYRAADRQWDTMRKADVIQFLKEKQLIGRNNCSDGCRATKLDDIIRLNKLNFDNVHLASQTGVLNQLDLECVSFNQVSLSNAIFSFASLNGVPFDGARLDKVKFEGSSLLCASFNGVNLSGADFGNSNLTGAYFSNSDLSGAKITEDQINQATFDNNVIMPNGKKNGATSTTTTKKPITQTTTIIKTQMSTASSSSSSSSSISTTSPITTASLSPMSTTTKTATTSSSTTSRTTITSSPSTTEATSTITSSSTAEATTASSNGPTSFTAAEATTASSSKEPTSFTTSTTTASKGLTSFTAAEATTASSKEPTSFTTSATTTSKGLASFTAAEATTASSNGPTSFTAAEATASSSKEPTSFTTSATTTSKGLTSFTAAEATTASSNGPTSFTAAEATASSSKEPTSFTAAEATTASSSKEPTSFTTSAAISSAEETTAIPNIIINGGFEWGNLSGWILGGGTRSSILSSLIKTYDYLPGGSRFDSSIASTNTSLVTNVSDPVLQNLMPTIVHKGQYSLRIGVTSAAVSMASRIINIYSDSGIYFAWLAVLETDSAHSEEEASFIMIELNDINNKDTVVKRYYKGTSLLAGADRRFSNYSNLYYTPAWQVEHWSIHSTRSGHRFSLTVTAAACSSTAHRAYAYIDSLGTAIP</sequence>
<dbReference type="Gene3D" id="2.160.20.80">
    <property type="entry name" value="E3 ubiquitin-protein ligase SopA"/>
    <property type="match status" value="1"/>
</dbReference>
<gene>
    <name evidence="3" type="ORF">IZO911_LOCUS40054</name>
    <name evidence="4" type="ORF">KXQ929_LOCUS21853</name>
</gene>
<reference evidence="4" key="1">
    <citation type="submission" date="2021-02" db="EMBL/GenBank/DDBJ databases">
        <authorList>
            <person name="Nowell W R."/>
        </authorList>
    </citation>
    <scope>NUCLEOTIDE SEQUENCE</scope>
</reference>
<organism evidence="4 5">
    <name type="scientific">Adineta steineri</name>
    <dbReference type="NCBI Taxonomy" id="433720"/>
    <lineage>
        <taxon>Eukaryota</taxon>
        <taxon>Metazoa</taxon>
        <taxon>Spiralia</taxon>
        <taxon>Gnathifera</taxon>
        <taxon>Rotifera</taxon>
        <taxon>Eurotatoria</taxon>
        <taxon>Bdelloidea</taxon>
        <taxon>Adinetida</taxon>
        <taxon>Adinetidae</taxon>
        <taxon>Adineta</taxon>
    </lineage>
</organism>
<dbReference type="Proteomes" id="UP000663868">
    <property type="component" value="Unassembled WGS sequence"/>
</dbReference>
<feature type="region of interest" description="Disordered" evidence="1">
    <location>
        <begin position="426"/>
        <end position="459"/>
    </location>
</feature>
<dbReference type="InterPro" id="IPR051082">
    <property type="entry name" value="Pentapeptide-BTB/POZ_domain"/>
</dbReference>
<comment type="caution">
    <text evidence="4">The sequence shown here is derived from an EMBL/GenBank/DDBJ whole genome shotgun (WGS) entry which is preliminary data.</text>
</comment>